<evidence type="ECO:0000313" key="5">
    <source>
        <dbReference type="EnsemblMetazoa" id="XP_031779467"/>
    </source>
</evidence>
<gene>
    <name evidence="5" type="primary">100118070</name>
</gene>
<protein>
    <recommendedName>
        <fullName evidence="4">RPA-interacting protein C-terminal domain-containing protein</fullName>
    </recommendedName>
</protein>
<dbReference type="PANTHER" id="PTHR31742">
    <property type="entry name" value="RPA-INTERACTING PROTEIN RPAIN"/>
    <property type="match status" value="1"/>
</dbReference>
<keyword evidence="3" id="KW-0862">Zinc</keyword>
<dbReference type="InterPro" id="IPR028156">
    <property type="entry name" value="RIP"/>
</dbReference>
<dbReference type="KEGG" id="nvi:100118070"/>
<evidence type="ECO:0000313" key="6">
    <source>
        <dbReference type="Proteomes" id="UP000002358"/>
    </source>
</evidence>
<evidence type="ECO:0000256" key="1">
    <source>
        <dbReference type="ARBA" id="ARBA00022723"/>
    </source>
</evidence>
<dbReference type="Proteomes" id="UP000002358">
    <property type="component" value="Chromosome 2"/>
</dbReference>
<keyword evidence="6" id="KW-1185">Reference proteome</keyword>
<dbReference type="Pfam" id="PF14768">
    <property type="entry name" value="RPA_interact_C"/>
    <property type="match status" value="1"/>
</dbReference>
<evidence type="ECO:0000259" key="4">
    <source>
        <dbReference type="Pfam" id="PF14768"/>
    </source>
</evidence>
<evidence type="ECO:0000256" key="3">
    <source>
        <dbReference type="ARBA" id="ARBA00022833"/>
    </source>
</evidence>
<dbReference type="OrthoDB" id="435311at2759"/>
<evidence type="ECO:0000256" key="2">
    <source>
        <dbReference type="ARBA" id="ARBA00022771"/>
    </source>
</evidence>
<reference evidence="5" key="1">
    <citation type="submission" date="2021-01" db="UniProtKB">
        <authorList>
            <consortium name="EnsemblMetazoa"/>
        </authorList>
    </citation>
    <scope>IDENTIFICATION</scope>
</reference>
<dbReference type="InParanoid" id="A0A7M7T793"/>
<keyword evidence="1" id="KW-0479">Metal-binding</keyword>
<dbReference type="SMR" id="A0A7M7T793"/>
<dbReference type="GO" id="GO:0008270">
    <property type="term" value="F:zinc ion binding"/>
    <property type="evidence" value="ECO:0007669"/>
    <property type="project" value="UniProtKB-KW"/>
</dbReference>
<dbReference type="FunCoup" id="A0A7M7T793">
    <property type="interactions" value="927"/>
</dbReference>
<organism evidence="5 6">
    <name type="scientific">Nasonia vitripennis</name>
    <name type="common">Parasitic wasp</name>
    <dbReference type="NCBI Taxonomy" id="7425"/>
    <lineage>
        <taxon>Eukaryota</taxon>
        <taxon>Metazoa</taxon>
        <taxon>Ecdysozoa</taxon>
        <taxon>Arthropoda</taxon>
        <taxon>Hexapoda</taxon>
        <taxon>Insecta</taxon>
        <taxon>Pterygota</taxon>
        <taxon>Neoptera</taxon>
        <taxon>Endopterygota</taxon>
        <taxon>Hymenoptera</taxon>
        <taxon>Apocrita</taxon>
        <taxon>Proctotrupomorpha</taxon>
        <taxon>Chalcidoidea</taxon>
        <taxon>Pteromalidae</taxon>
        <taxon>Pteromalinae</taxon>
        <taxon>Nasonia</taxon>
    </lineage>
</organism>
<dbReference type="PANTHER" id="PTHR31742:SF1">
    <property type="entry name" value="RPA-INTERACTING PROTEIN"/>
    <property type="match status" value="1"/>
</dbReference>
<accession>A0A7M7T793</accession>
<dbReference type="EnsemblMetazoa" id="XM_031923607">
    <property type="protein sequence ID" value="XP_031779467"/>
    <property type="gene ID" value="LOC100118070"/>
</dbReference>
<proteinExistence type="predicted"/>
<dbReference type="GO" id="GO:0006606">
    <property type="term" value="P:protein import into nucleus"/>
    <property type="evidence" value="ECO:0007669"/>
    <property type="project" value="TreeGrafter"/>
</dbReference>
<dbReference type="GO" id="GO:0005634">
    <property type="term" value="C:nucleus"/>
    <property type="evidence" value="ECO:0007669"/>
    <property type="project" value="TreeGrafter"/>
</dbReference>
<keyword evidence="2" id="KW-0863">Zinc-finger</keyword>
<feature type="domain" description="RPA-interacting protein C-terminal" evidence="4">
    <location>
        <begin position="147"/>
        <end position="222"/>
    </location>
</feature>
<sequence>MATHLSPSSSAKLKAINAVRRIKNGSPKIREVLRERCRKRIHERREELFVKRRHGLSNFSEEVKNTLTDIVHEEFNQMVSMDWTKSPETLKSIVELGFPIDQEEALADEEATFDIDEVIEEQWILEEYQKMLWEQKELLSLFSDDVICPICLKGVLKEVQNFAVCHCGLTIPVPMGLQTLKCNLQEQVNAHSAACLGVPKFSIFQEGNTVSLYFSCMSCDVFGLV</sequence>
<dbReference type="EnsemblMetazoa" id="XM_016982698">
    <property type="protein sequence ID" value="XP_016838187"/>
    <property type="gene ID" value="LOC100118070"/>
</dbReference>
<dbReference type="OMA" id="MHERRDE"/>
<name>A0A7M7T793_NASVI</name>
<dbReference type="AlphaFoldDB" id="A0A7M7T793"/>
<dbReference type="InterPro" id="IPR028159">
    <property type="entry name" value="RPA_interact_C_dom"/>
</dbReference>